<accession>A0A645FRC3</accession>
<name>A0A645FRC3_9ZZZZ</name>
<proteinExistence type="predicted"/>
<organism evidence="1">
    <name type="scientific">bioreactor metagenome</name>
    <dbReference type="NCBI Taxonomy" id="1076179"/>
    <lineage>
        <taxon>unclassified sequences</taxon>
        <taxon>metagenomes</taxon>
        <taxon>ecological metagenomes</taxon>
    </lineage>
</organism>
<evidence type="ECO:0000313" key="1">
    <source>
        <dbReference type="EMBL" id="MPN15959.1"/>
    </source>
</evidence>
<dbReference type="EMBL" id="VSSQ01062845">
    <property type="protein sequence ID" value="MPN15959.1"/>
    <property type="molecule type" value="Genomic_DNA"/>
</dbReference>
<gene>
    <name evidence="1" type="ORF">SDC9_163295</name>
</gene>
<reference evidence="1" key="1">
    <citation type="submission" date="2019-08" db="EMBL/GenBank/DDBJ databases">
        <authorList>
            <person name="Kucharzyk K."/>
            <person name="Murdoch R.W."/>
            <person name="Higgins S."/>
            <person name="Loffler F."/>
        </authorList>
    </citation>
    <scope>NUCLEOTIDE SEQUENCE</scope>
</reference>
<sequence>MREPGDRTADTKMASSKLEIARGDFCDAFEQDVDRLFSARACWYCKYGDFGILTEHPTQKGVCSLSKIKEEKTK</sequence>
<comment type="caution">
    <text evidence="1">The sequence shown here is derived from an EMBL/GenBank/DDBJ whole genome shotgun (WGS) entry which is preliminary data.</text>
</comment>
<dbReference type="AlphaFoldDB" id="A0A645FRC3"/>
<protein>
    <submittedName>
        <fullName evidence="1">Uncharacterized protein</fullName>
    </submittedName>
</protein>